<evidence type="ECO:0000256" key="3">
    <source>
        <dbReference type="ARBA" id="ARBA00022917"/>
    </source>
</evidence>
<dbReference type="EMBL" id="VYYT01000178">
    <property type="protein sequence ID" value="KAK2759663.1"/>
    <property type="molecule type" value="Genomic_DNA"/>
</dbReference>
<organism evidence="5 6">
    <name type="scientific">Colletotrichum kahawae</name>
    <name type="common">Coffee berry disease fungus</name>
    <dbReference type="NCBI Taxonomy" id="34407"/>
    <lineage>
        <taxon>Eukaryota</taxon>
        <taxon>Fungi</taxon>
        <taxon>Dikarya</taxon>
        <taxon>Ascomycota</taxon>
        <taxon>Pezizomycotina</taxon>
        <taxon>Sordariomycetes</taxon>
        <taxon>Hypocreomycetidae</taxon>
        <taxon>Glomerellales</taxon>
        <taxon>Glomerellaceae</taxon>
        <taxon>Colletotrichum</taxon>
        <taxon>Colletotrichum gloeosporioides species complex</taxon>
    </lineage>
</organism>
<dbReference type="Proteomes" id="UP001281614">
    <property type="component" value="Unassembled WGS sequence"/>
</dbReference>
<accession>A0AAD9YD26</accession>
<evidence type="ECO:0000256" key="2">
    <source>
        <dbReference type="ARBA" id="ARBA00022540"/>
    </source>
</evidence>
<evidence type="ECO:0000256" key="4">
    <source>
        <dbReference type="SAM" id="MobiDB-lite"/>
    </source>
</evidence>
<keyword evidence="2 5" id="KW-0396">Initiation factor</keyword>
<feature type="region of interest" description="Disordered" evidence="4">
    <location>
        <begin position="56"/>
        <end position="85"/>
    </location>
</feature>
<feature type="compositionally biased region" description="Basic and acidic residues" evidence="4">
    <location>
        <begin position="68"/>
        <end position="85"/>
    </location>
</feature>
<dbReference type="InterPro" id="IPR036787">
    <property type="entry name" value="T_IF-3_N_sf"/>
</dbReference>
<feature type="compositionally biased region" description="Basic and acidic residues" evidence="4">
    <location>
        <begin position="306"/>
        <end position="315"/>
    </location>
</feature>
<dbReference type="GO" id="GO:0005739">
    <property type="term" value="C:mitochondrion"/>
    <property type="evidence" value="ECO:0007669"/>
    <property type="project" value="TreeGrafter"/>
</dbReference>
<evidence type="ECO:0000313" key="5">
    <source>
        <dbReference type="EMBL" id="KAK2759663.1"/>
    </source>
</evidence>
<sequence length="315" mass="34653">MRVTRCLFNSRTALHRVFISPYEKVEALSRCSALSAPTARVLLPVAASIPNLSRHASMVHRYKKRGTGRPDNRENKNRPPENDRIRDRNIMVVDEENKLAGPYSTAKVLLSLDLEKETLRMVSPAPSDPGPDQPAYAVCKIIDIQEERARTRKLEQAKKLQAKANKTKELEINWAIASNDLNHKMRQLRTFLTKGFKVEVLMAKKKGSRVATADEAQALVQAVRDVVEETRGAKEYKASEGQPLKVMRLYLSGKAGQALAEDGSEAPVSAEDGSEAAAEGQPETSAEDQSEMSAEASSETSPEASPDEKQATPTS</sequence>
<dbReference type="Gene3D" id="3.10.20.80">
    <property type="entry name" value="Translation initiation factor 3 (IF-3), N-terminal domain"/>
    <property type="match status" value="1"/>
</dbReference>
<dbReference type="GO" id="GO:0043022">
    <property type="term" value="F:ribosome binding"/>
    <property type="evidence" value="ECO:0007669"/>
    <property type="project" value="TreeGrafter"/>
</dbReference>
<gene>
    <name evidence="5" type="ORF">CKAH01_05450</name>
</gene>
<comment type="caution">
    <text evidence="5">The sequence shown here is derived from an EMBL/GenBank/DDBJ whole genome shotgun (WGS) entry which is preliminary data.</text>
</comment>
<feature type="compositionally biased region" description="Low complexity" evidence="4">
    <location>
        <begin position="291"/>
        <end position="304"/>
    </location>
</feature>
<feature type="compositionally biased region" description="Low complexity" evidence="4">
    <location>
        <begin position="269"/>
        <end position="280"/>
    </location>
</feature>
<dbReference type="InterPro" id="IPR036788">
    <property type="entry name" value="T_IF-3_C_sf"/>
</dbReference>
<keyword evidence="3" id="KW-0648">Protein biosynthesis</keyword>
<proteinExistence type="inferred from homology"/>
<feature type="region of interest" description="Disordered" evidence="4">
    <location>
        <begin position="258"/>
        <end position="315"/>
    </location>
</feature>
<dbReference type="InterPro" id="IPR001288">
    <property type="entry name" value="Translation_initiation_fac_3"/>
</dbReference>
<comment type="similarity">
    <text evidence="1">Belongs to the IF-3 family.</text>
</comment>
<feature type="compositionally biased region" description="Basic residues" evidence="4">
    <location>
        <begin position="57"/>
        <end position="67"/>
    </location>
</feature>
<dbReference type="AlphaFoldDB" id="A0AAD9YD26"/>
<evidence type="ECO:0000256" key="1">
    <source>
        <dbReference type="ARBA" id="ARBA00005439"/>
    </source>
</evidence>
<dbReference type="PANTHER" id="PTHR10938:SF0">
    <property type="entry name" value="TRANSLATION INITIATION FACTOR IF-3, MITOCHONDRIAL"/>
    <property type="match status" value="1"/>
</dbReference>
<dbReference type="PANTHER" id="PTHR10938">
    <property type="entry name" value="TRANSLATION INITIATION FACTOR IF-3"/>
    <property type="match status" value="1"/>
</dbReference>
<dbReference type="Gene3D" id="3.30.110.10">
    <property type="entry name" value="Translation initiation factor 3 (IF-3), C-terminal domain"/>
    <property type="match status" value="1"/>
</dbReference>
<keyword evidence="6" id="KW-1185">Reference proteome</keyword>
<evidence type="ECO:0000313" key="6">
    <source>
        <dbReference type="Proteomes" id="UP001281614"/>
    </source>
</evidence>
<dbReference type="GO" id="GO:0070124">
    <property type="term" value="P:mitochondrial translational initiation"/>
    <property type="evidence" value="ECO:0007669"/>
    <property type="project" value="TreeGrafter"/>
</dbReference>
<dbReference type="SUPFAM" id="SSF55200">
    <property type="entry name" value="Translation initiation factor IF3, C-terminal domain"/>
    <property type="match status" value="1"/>
</dbReference>
<name>A0AAD9YD26_COLKA</name>
<dbReference type="GO" id="GO:0032790">
    <property type="term" value="P:ribosome disassembly"/>
    <property type="evidence" value="ECO:0007669"/>
    <property type="project" value="TreeGrafter"/>
</dbReference>
<dbReference type="GO" id="GO:0003743">
    <property type="term" value="F:translation initiation factor activity"/>
    <property type="evidence" value="ECO:0007669"/>
    <property type="project" value="UniProtKB-KW"/>
</dbReference>
<reference evidence="5" key="1">
    <citation type="submission" date="2023-02" db="EMBL/GenBank/DDBJ databases">
        <title>Colletotrichum kahawae CIFC_Que2 genome sequencing and assembly.</title>
        <authorList>
            <person name="Baroncelli R."/>
        </authorList>
    </citation>
    <scope>NUCLEOTIDE SEQUENCE</scope>
    <source>
        <strain evidence="5">CIFC_Que2</strain>
    </source>
</reference>
<protein>
    <submittedName>
        <fullName evidence="5">Translation initiation factor</fullName>
    </submittedName>
</protein>